<feature type="region of interest" description="Disordered" evidence="1">
    <location>
        <begin position="331"/>
        <end position="384"/>
    </location>
</feature>
<keyword evidence="3" id="KW-0732">Signal</keyword>
<evidence type="ECO:0000313" key="5">
    <source>
        <dbReference type="Proteomes" id="UP000800035"/>
    </source>
</evidence>
<keyword evidence="5" id="KW-1185">Reference proteome</keyword>
<feature type="compositionally biased region" description="Low complexity" evidence="1">
    <location>
        <begin position="164"/>
        <end position="182"/>
    </location>
</feature>
<feature type="compositionally biased region" description="Low complexity" evidence="1">
    <location>
        <begin position="374"/>
        <end position="384"/>
    </location>
</feature>
<evidence type="ECO:0000256" key="2">
    <source>
        <dbReference type="SAM" id="Phobius"/>
    </source>
</evidence>
<name>A0A6A5TUQ9_9PLEO</name>
<feature type="compositionally biased region" description="Basic and acidic residues" evidence="1">
    <location>
        <begin position="513"/>
        <end position="525"/>
    </location>
</feature>
<feature type="compositionally biased region" description="Polar residues" evidence="1">
    <location>
        <begin position="194"/>
        <end position="212"/>
    </location>
</feature>
<keyword evidence="2" id="KW-0472">Membrane</keyword>
<keyword evidence="2" id="KW-1133">Transmembrane helix</keyword>
<evidence type="ECO:0000313" key="4">
    <source>
        <dbReference type="EMBL" id="KAF1955392.1"/>
    </source>
</evidence>
<reference evidence="4" key="1">
    <citation type="journal article" date="2020" name="Stud. Mycol.">
        <title>101 Dothideomycetes genomes: a test case for predicting lifestyles and emergence of pathogens.</title>
        <authorList>
            <person name="Haridas S."/>
            <person name="Albert R."/>
            <person name="Binder M."/>
            <person name="Bloem J."/>
            <person name="Labutti K."/>
            <person name="Salamov A."/>
            <person name="Andreopoulos B."/>
            <person name="Baker S."/>
            <person name="Barry K."/>
            <person name="Bills G."/>
            <person name="Bluhm B."/>
            <person name="Cannon C."/>
            <person name="Castanera R."/>
            <person name="Culley D."/>
            <person name="Daum C."/>
            <person name="Ezra D."/>
            <person name="Gonzalez J."/>
            <person name="Henrissat B."/>
            <person name="Kuo A."/>
            <person name="Liang C."/>
            <person name="Lipzen A."/>
            <person name="Lutzoni F."/>
            <person name="Magnuson J."/>
            <person name="Mondo S."/>
            <person name="Nolan M."/>
            <person name="Ohm R."/>
            <person name="Pangilinan J."/>
            <person name="Park H.-J."/>
            <person name="Ramirez L."/>
            <person name="Alfaro M."/>
            <person name="Sun H."/>
            <person name="Tritt A."/>
            <person name="Yoshinaga Y."/>
            <person name="Zwiers L.-H."/>
            <person name="Turgeon B."/>
            <person name="Goodwin S."/>
            <person name="Spatafora J."/>
            <person name="Crous P."/>
            <person name="Grigoriev I."/>
        </authorList>
    </citation>
    <scope>NUCLEOTIDE SEQUENCE</scope>
    <source>
        <strain evidence="4">CBS 675.92</strain>
    </source>
</reference>
<feature type="signal peptide" evidence="3">
    <location>
        <begin position="1"/>
        <end position="24"/>
    </location>
</feature>
<dbReference type="OrthoDB" id="5215637at2759"/>
<sequence length="525" mass="52468">MTGVLYACLCFAGAALFLSQFALAQQCYYPNGSKAPEKPCSSAPGSACCPDKWECLDNGLCYYPHDKLRGRYSCTDKDWKSPGCAANLCTYDNTVGGGEDIQQCSNHGNQWCCNGDNVHVKCCDESPSPRPFFKLQDGKAYATIGGSIPSSAPTLSTITGIALGTGSPSPSSSTSGSRSTSSTPPPSNTPSSTVLTTASTITSNGPSGPTTIISAQTVTTAITPPTSSAGAGGAPPLTPGPQPTKTALIVGCAVGVPLALAFIGIMIWLLHKRTQQKKHSYDGAETPDPYATGTLTPDFAGGAAFTGGNKLHKATGGATTSEKLASPGISELESQGTSIGPGRPVSSVPGSAELESGSVAHAPHLVGVGGGNGNANAGSNRASLAPSSAGVAEASPAMSASWGSAPQQGYSPLGYGVPGQRMSWEYAGAGPGPGAGGGGGPVSAYMPYRPPAGHEAYAHHGVAAGGGGGLSNVPEMAELSAADSPPVVVEAGFGRASPPAAAAELGTVYTPPEMRDGRGPPPQER</sequence>
<accession>A0A6A5TUQ9</accession>
<feature type="region of interest" description="Disordered" evidence="1">
    <location>
        <begin position="503"/>
        <end position="525"/>
    </location>
</feature>
<feature type="chain" id="PRO_5025691019" description="Mid2 domain-containing protein" evidence="3">
    <location>
        <begin position="25"/>
        <end position="525"/>
    </location>
</feature>
<feature type="region of interest" description="Disordered" evidence="1">
    <location>
        <begin position="159"/>
        <end position="212"/>
    </location>
</feature>
<keyword evidence="2" id="KW-0812">Transmembrane</keyword>
<evidence type="ECO:0008006" key="6">
    <source>
        <dbReference type="Google" id="ProtNLM"/>
    </source>
</evidence>
<dbReference type="Proteomes" id="UP000800035">
    <property type="component" value="Unassembled WGS sequence"/>
</dbReference>
<gene>
    <name evidence="4" type="ORF">CC80DRAFT_93702</name>
</gene>
<proteinExistence type="predicted"/>
<dbReference type="EMBL" id="ML976995">
    <property type="protein sequence ID" value="KAF1955392.1"/>
    <property type="molecule type" value="Genomic_DNA"/>
</dbReference>
<feature type="transmembrane region" description="Helical" evidence="2">
    <location>
        <begin position="247"/>
        <end position="270"/>
    </location>
</feature>
<protein>
    <recommendedName>
        <fullName evidence="6">Mid2 domain-containing protein</fullName>
    </recommendedName>
</protein>
<evidence type="ECO:0000256" key="1">
    <source>
        <dbReference type="SAM" id="MobiDB-lite"/>
    </source>
</evidence>
<dbReference type="AlphaFoldDB" id="A0A6A5TUQ9"/>
<evidence type="ECO:0000256" key="3">
    <source>
        <dbReference type="SAM" id="SignalP"/>
    </source>
</evidence>
<organism evidence="4 5">
    <name type="scientific">Byssothecium circinans</name>
    <dbReference type="NCBI Taxonomy" id="147558"/>
    <lineage>
        <taxon>Eukaryota</taxon>
        <taxon>Fungi</taxon>
        <taxon>Dikarya</taxon>
        <taxon>Ascomycota</taxon>
        <taxon>Pezizomycotina</taxon>
        <taxon>Dothideomycetes</taxon>
        <taxon>Pleosporomycetidae</taxon>
        <taxon>Pleosporales</taxon>
        <taxon>Massarineae</taxon>
        <taxon>Massarinaceae</taxon>
        <taxon>Byssothecium</taxon>
    </lineage>
</organism>